<feature type="domain" description="CoA carboxyltransferase C-terminal" evidence="3">
    <location>
        <begin position="267"/>
        <end position="513"/>
    </location>
</feature>
<dbReference type="PANTHER" id="PTHR43842">
    <property type="entry name" value="PROPIONYL-COA CARBOXYLASE BETA CHAIN"/>
    <property type="match status" value="1"/>
</dbReference>
<dbReference type="InterPro" id="IPR011763">
    <property type="entry name" value="COA_CT_C"/>
</dbReference>
<evidence type="ECO:0000259" key="3">
    <source>
        <dbReference type="PROSITE" id="PS50989"/>
    </source>
</evidence>
<feature type="domain" description="CoA carboxyltransferase N-terminal" evidence="2">
    <location>
        <begin position="7"/>
        <end position="263"/>
    </location>
</feature>
<feature type="region of interest" description="Disordered" evidence="1">
    <location>
        <begin position="1"/>
        <end position="34"/>
    </location>
</feature>
<evidence type="ECO:0000259" key="2">
    <source>
        <dbReference type="PROSITE" id="PS50980"/>
    </source>
</evidence>
<dbReference type="Gene3D" id="3.90.226.10">
    <property type="entry name" value="2-enoyl-CoA Hydratase, Chain A, domain 1"/>
    <property type="match status" value="2"/>
</dbReference>
<dbReference type="PANTHER" id="PTHR43842:SF2">
    <property type="entry name" value="PROPIONYL-COA CARBOXYLASE BETA CHAIN, MITOCHONDRIAL"/>
    <property type="match status" value="1"/>
</dbReference>
<sequence length="521" mass="57741">MDRTKTWDQELAKLESKNSEAQLGGGEDRLQRQRDMGKMTARERIDYILDPDSFTELNMLAEHQCRDFGMDKKKFVGDGVVTGYGTMDGRRVYIYSEDDTVLGGSTGKVHGAKIHYILRLAREHMVPVIGLNDSAGARIQEGMDNVYGITGMFFQNTLNSGIVPQIAAIMGACTGGAAYSAALCDFIVQVEKTSHMFITGPAVVKVVTGEEVTFEDLGGAKVHATKSGVSHLTAKDDRECLDLIRRLLSYLPQNNLEKPQKKQTNDPVDRSTTELLEIVPIHKSRTYDMKKVILAIVDDKDFFEIQPGFAKNVVIGFARMGGRTVGIVANNPMILGGCLDIDSSDKAARFVRTCDVFNIPVVTLVDVPGFLPGVHQEHGGIIRHGAKLLHAWTEATVPKISCILRKMYGGAIPAMGVHQIGFDQVFAWPSAEMQMLGAEPSVRILYRRELEAAEDSEAFLQQKIEEYQNLYLTPYHAASLSVIDAVIRPEDSRKRIISALEIMEDKVAENRPFRKHTNIPL</sequence>
<dbReference type="InterPro" id="IPR034733">
    <property type="entry name" value="AcCoA_carboxyl_beta"/>
</dbReference>
<evidence type="ECO:0000313" key="5">
    <source>
        <dbReference type="Proteomes" id="UP000807825"/>
    </source>
</evidence>
<dbReference type="EMBL" id="JACRDE010000607">
    <property type="protein sequence ID" value="MBI5252442.1"/>
    <property type="molecule type" value="Genomic_DNA"/>
</dbReference>
<dbReference type="InterPro" id="IPR029045">
    <property type="entry name" value="ClpP/crotonase-like_dom_sf"/>
</dbReference>
<organism evidence="4 5">
    <name type="scientific">Desulfomonile tiedjei</name>
    <dbReference type="NCBI Taxonomy" id="2358"/>
    <lineage>
        <taxon>Bacteria</taxon>
        <taxon>Pseudomonadati</taxon>
        <taxon>Thermodesulfobacteriota</taxon>
        <taxon>Desulfomonilia</taxon>
        <taxon>Desulfomonilales</taxon>
        <taxon>Desulfomonilaceae</taxon>
        <taxon>Desulfomonile</taxon>
    </lineage>
</organism>
<dbReference type="PROSITE" id="PS50989">
    <property type="entry name" value="COA_CT_CTER"/>
    <property type="match status" value="1"/>
</dbReference>
<accession>A0A9D6VBL1</accession>
<dbReference type="SUPFAM" id="SSF52096">
    <property type="entry name" value="ClpP/crotonase"/>
    <property type="match status" value="2"/>
</dbReference>
<proteinExistence type="predicted"/>
<protein>
    <submittedName>
        <fullName evidence="4">Acyl-CoA carboxylase subunit beta</fullName>
    </submittedName>
</protein>
<evidence type="ECO:0000256" key="1">
    <source>
        <dbReference type="SAM" id="MobiDB-lite"/>
    </source>
</evidence>
<dbReference type="AlphaFoldDB" id="A0A9D6VBL1"/>
<feature type="compositionally biased region" description="Basic and acidic residues" evidence="1">
    <location>
        <begin position="1"/>
        <end position="18"/>
    </location>
</feature>
<gene>
    <name evidence="4" type="ORF">HY912_23355</name>
</gene>
<evidence type="ECO:0000313" key="4">
    <source>
        <dbReference type="EMBL" id="MBI5252442.1"/>
    </source>
</evidence>
<dbReference type="Pfam" id="PF01039">
    <property type="entry name" value="Carboxyl_trans"/>
    <property type="match status" value="1"/>
</dbReference>
<dbReference type="InterPro" id="IPR051047">
    <property type="entry name" value="AccD/PCCB"/>
</dbReference>
<reference evidence="4" key="1">
    <citation type="submission" date="2020-07" db="EMBL/GenBank/DDBJ databases">
        <title>Huge and variable diversity of episymbiotic CPR bacteria and DPANN archaea in groundwater ecosystems.</title>
        <authorList>
            <person name="He C.Y."/>
            <person name="Keren R."/>
            <person name="Whittaker M."/>
            <person name="Farag I.F."/>
            <person name="Doudna J."/>
            <person name="Cate J.H.D."/>
            <person name="Banfield J.F."/>
        </authorList>
    </citation>
    <scope>NUCLEOTIDE SEQUENCE</scope>
    <source>
        <strain evidence="4">NC_groundwater_1664_Pr3_B-0.1um_52_9</strain>
    </source>
</reference>
<dbReference type="Proteomes" id="UP000807825">
    <property type="component" value="Unassembled WGS sequence"/>
</dbReference>
<dbReference type="GO" id="GO:0004658">
    <property type="term" value="F:propionyl-CoA carboxylase activity"/>
    <property type="evidence" value="ECO:0007669"/>
    <property type="project" value="TreeGrafter"/>
</dbReference>
<comment type="caution">
    <text evidence="4">The sequence shown here is derived from an EMBL/GenBank/DDBJ whole genome shotgun (WGS) entry which is preliminary data.</text>
</comment>
<dbReference type="PROSITE" id="PS50980">
    <property type="entry name" value="COA_CT_NTER"/>
    <property type="match status" value="1"/>
</dbReference>
<name>A0A9D6VBL1_9BACT</name>
<dbReference type="InterPro" id="IPR011762">
    <property type="entry name" value="COA_CT_N"/>
</dbReference>